<protein>
    <submittedName>
        <fullName evidence="1">Uncharacterized protein</fullName>
    </submittedName>
</protein>
<sequence>MGHLLIHRGIVNKRYKENLLKSFKYSFKKGYGIETDIHVTKD</sequence>
<evidence type="ECO:0000313" key="1">
    <source>
        <dbReference type="EMBL" id="SVB64319.1"/>
    </source>
</evidence>
<name>A0A382FNU5_9ZZZZ</name>
<dbReference type="GO" id="GO:0008081">
    <property type="term" value="F:phosphoric diester hydrolase activity"/>
    <property type="evidence" value="ECO:0007669"/>
    <property type="project" value="InterPro"/>
</dbReference>
<organism evidence="1">
    <name type="scientific">marine metagenome</name>
    <dbReference type="NCBI Taxonomy" id="408172"/>
    <lineage>
        <taxon>unclassified sequences</taxon>
        <taxon>metagenomes</taxon>
        <taxon>ecological metagenomes</taxon>
    </lineage>
</organism>
<gene>
    <name evidence="1" type="ORF">METZ01_LOCUS217173</name>
</gene>
<proteinExistence type="predicted"/>
<dbReference type="GO" id="GO:0006629">
    <property type="term" value="P:lipid metabolic process"/>
    <property type="evidence" value="ECO:0007669"/>
    <property type="project" value="InterPro"/>
</dbReference>
<accession>A0A382FNU5</accession>
<dbReference type="AlphaFoldDB" id="A0A382FNU5"/>
<feature type="non-terminal residue" evidence="1">
    <location>
        <position position="42"/>
    </location>
</feature>
<dbReference type="EMBL" id="UINC01050856">
    <property type="protein sequence ID" value="SVB64319.1"/>
    <property type="molecule type" value="Genomic_DNA"/>
</dbReference>
<dbReference type="InterPro" id="IPR017946">
    <property type="entry name" value="PLC-like_Pdiesterase_TIM-brl"/>
</dbReference>
<reference evidence="1" key="1">
    <citation type="submission" date="2018-05" db="EMBL/GenBank/DDBJ databases">
        <authorList>
            <person name="Lanie J.A."/>
            <person name="Ng W.-L."/>
            <person name="Kazmierczak K.M."/>
            <person name="Andrzejewski T.M."/>
            <person name="Davidsen T.M."/>
            <person name="Wayne K.J."/>
            <person name="Tettelin H."/>
            <person name="Glass J.I."/>
            <person name="Rusch D."/>
            <person name="Podicherti R."/>
            <person name="Tsui H.-C.T."/>
            <person name="Winkler M.E."/>
        </authorList>
    </citation>
    <scope>NUCLEOTIDE SEQUENCE</scope>
</reference>
<dbReference type="Gene3D" id="3.20.20.190">
    <property type="entry name" value="Phosphatidylinositol (PI) phosphodiesterase"/>
    <property type="match status" value="1"/>
</dbReference>
<dbReference type="SUPFAM" id="SSF51695">
    <property type="entry name" value="PLC-like phosphodiesterases"/>
    <property type="match status" value="1"/>
</dbReference>